<proteinExistence type="predicted"/>
<organism evidence="2 3">
    <name type="scientific">Dyadobacter chenhuakuii</name>
    <dbReference type="NCBI Taxonomy" id="2909339"/>
    <lineage>
        <taxon>Bacteria</taxon>
        <taxon>Pseudomonadati</taxon>
        <taxon>Bacteroidota</taxon>
        <taxon>Cytophagia</taxon>
        <taxon>Cytophagales</taxon>
        <taxon>Spirosomataceae</taxon>
        <taxon>Dyadobacter</taxon>
    </lineage>
</organism>
<dbReference type="Proteomes" id="UP001055420">
    <property type="component" value="Chromosome"/>
</dbReference>
<keyword evidence="1" id="KW-0732">Signal</keyword>
<dbReference type="RefSeq" id="WP_252172102.1">
    <property type="nucleotide sequence ID" value="NZ_CP098805.1"/>
</dbReference>
<dbReference type="EMBL" id="CP098805">
    <property type="protein sequence ID" value="USJ32267.1"/>
    <property type="molecule type" value="Genomic_DNA"/>
</dbReference>
<protein>
    <submittedName>
        <fullName evidence="2">DUF3299 domain-containing protein</fullName>
    </submittedName>
</protein>
<dbReference type="Gene3D" id="2.40.50.870">
    <property type="entry name" value="Protein of unknown function (DUF3299)"/>
    <property type="match status" value="1"/>
</dbReference>
<keyword evidence="3" id="KW-1185">Reference proteome</keyword>
<accession>A0ABY4XQK2</accession>
<evidence type="ECO:0000313" key="3">
    <source>
        <dbReference type="Proteomes" id="UP001055420"/>
    </source>
</evidence>
<evidence type="ECO:0000256" key="1">
    <source>
        <dbReference type="SAM" id="SignalP"/>
    </source>
</evidence>
<evidence type="ECO:0000313" key="2">
    <source>
        <dbReference type="EMBL" id="USJ32267.1"/>
    </source>
</evidence>
<gene>
    <name evidence="2" type="ORF">NFI80_05890</name>
</gene>
<sequence>MKIYIFTAMLLCSVLSFADERSKSINWKHLSDVRFSRKFNKALDMYFLYPDFGRLVKDLEGKKVAIKGHMIPVDPDGNIYVISAQPMSMCFFCGGAGPESIVELQFRDKKQRFKTDAVKTVTGTLKLNSQDVEHLNYILEDASVSGQ</sequence>
<feature type="signal peptide" evidence="1">
    <location>
        <begin position="1"/>
        <end position="18"/>
    </location>
</feature>
<name>A0ABY4XQK2_9BACT</name>
<feature type="chain" id="PRO_5046407483" evidence="1">
    <location>
        <begin position="19"/>
        <end position="147"/>
    </location>
</feature>
<reference evidence="2" key="1">
    <citation type="submission" date="2022-06" db="EMBL/GenBank/DDBJ databases">
        <title>Novel species in genus Dyadobacter.</title>
        <authorList>
            <person name="Ma C."/>
        </authorList>
    </citation>
    <scope>NUCLEOTIDE SEQUENCE</scope>
    <source>
        <strain evidence="2">CY22</strain>
    </source>
</reference>